<protein>
    <recommendedName>
        <fullName evidence="3">DNA-binding MarR family transcriptional regulator</fullName>
    </recommendedName>
</protein>
<dbReference type="AlphaFoldDB" id="A0A2V3UUN9"/>
<accession>A0A2V3UUN9</accession>
<dbReference type="InterPro" id="IPR036390">
    <property type="entry name" value="WH_DNA-bd_sf"/>
</dbReference>
<reference evidence="1 2" key="1">
    <citation type="submission" date="2018-05" db="EMBL/GenBank/DDBJ databases">
        <title>Genomic Encyclopedia of Type Strains, Phase IV (KMG-IV): sequencing the most valuable type-strain genomes for metagenomic binning, comparative biology and taxonomic classification.</title>
        <authorList>
            <person name="Goeker M."/>
        </authorList>
    </citation>
    <scope>NUCLEOTIDE SEQUENCE [LARGE SCALE GENOMIC DNA]</scope>
    <source>
        <strain evidence="1 2">DSM 3183</strain>
    </source>
</reference>
<evidence type="ECO:0008006" key="3">
    <source>
        <dbReference type="Google" id="ProtNLM"/>
    </source>
</evidence>
<keyword evidence="2" id="KW-1185">Reference proteome</keyword>
<evidence type="ECO:0000313" key="2">
    <source>
        <dbReference type="Proteomes" id="UP000248014"/>
    </source>
</evidence>
<dbReference type="InterPro" id="IPR036388">
    <property type="entry name" value="WH-like_DNA-bd_sf"/>
</dbReference>
<sequence length="142" mass="16154">MTQFYCLILVPENGQQAPQPLLDANEPWKARAEAASRYLKLRGQRDAIAGPSLLSDPAWDMLLDLFVGHITGRDVSVTSACVASRRPATTSLRYIDRMMKQGLITREKDMNDHRKVYLRMTEKAFRAVAKWVDSLREELMTA</sequence>
<dbReference type="Proteomes" id="UP000248014">
    <property type="component" value="Unassembled WGS sequence"/>
</dbReference>
<dbReference type="Gene3D" id="1.10.10.10">
    <property type="entry name" value="Winged helix-like DNA-binding domain superfamily/Winged helix DNA-binding domain"/>
    <property type="match status" value="1"/>
</dbReference>
<dbReference type="OrthoDB" id="7594920at2"/>
<evidence type="ECO:0000313" key="1">
    <source>
        <dbReference type="EMBL" id="PXW71620.1"/>
    </source>
</evidence>
<comment type="caution">
    <text evidence="1">The sequence shown here is derived from an EMBL/GenBank/DDBJ whole genome shotgun (WGS) entry which is preliminary data.</text>
</comment>
<gene>
    <name evidence="1" type="ORF">C7451_11264</name>
</gene>
<name>A0A2V3UUN9_9SPHN</name>
<dbReference type="EMBL" id="QJJM01000012">
    <property type="protein sequence ID" value="PXW71620.1"/>
    <property type="molecule type" value="Genomic_DNA"/>
</dbReference>
<dbReference type="RefSeq" id="WP_110299756.1">
    <property type="nucleotide sequence ID" value="NZ_QJJM01000012.1"/>
</dbReference>
<dbReference type="SUPFAM" id="SSF46785">
    <property type="entry name" value="Winged helix' DNA-binding domain"/>
    <property type="match status" value="1"/>
</dbReference>
<organism evidence="1 2">
    <name type="scientific">Blastomonas natatoria</name>
    <dbReference type="NCBI Taxonomy" id="34015"/>
    <lineage>
        <taxon>Bacteria</taxon>
        <taxon>Pseudomonadati</taxon>
        <taxon>Pseudomonadota</taxon>
        <taxon>Alphaproteobacteria</taxon>
        <taxon>Sphingomonadales</taxon>
        <taxon>Sphingomonadaceae</taxon>
        <taxon>Blastomonas</taxon>
    </lineage>
</organism>
<proteinExistence type="predicted"/>